<evidence type="ECO:0000313" key="1">
    <source>
        <dbReference type="EMBL" id="KAG0591920.1"/>
    </source>
</evidence>
<organism evidence="1 2">
    <name type="scientific">Ceratodon purpureus</name>
    <name type="common">Fire moss</name>
    <name type="synonym">Dicranum purpureum</name>
    <dbReference type="NCBI Taxonomy" id="3225"/>
    <lineage>
        <taxon>Eukaryota</taxon>
        <taxon>Viridiplantae</taxon>
        <taxon>Streptophyta</taxon>
        <taxon>Embryophyta</taxon>
        <taxon>Bryophyta</taxon>
        <taxon>Bryophytina</taxon>
        <taxon>Bryopsida</taxon>
        <taxon>Dicranidae</taxon>
        <taxon>Pseudoditrichales</taxon>
        <taxon>Ditrichaceae</taxon>
        <taxon>Ceratodon</taxon>
    </lineage>
</organism>
<dbReference type="EMBL" id="CM026421">
    <property type="protein sequence ID" value="KAG0591920.1"/>
    <property type="molecule type" value="Genomic_DNA"/>
</dbReference>
<protein>
    <submittedName>
        <fullName evidence="1">Uncharacterized protein</fullName>
    </submittedName>
</protein>
<sequence length="100" mass="11652">MSFSGKEYSFLAVSMCKTTEERIRDERKLSRSTPTLAKKMAKKIASILRSRSWSSRRQSTLVFNYSTYSDREESQCKYFTSESQRFCPDISTSRRSTSFA</sequence>
<dbReference type="Proteomes" id="UP000822688">
    <property type="component" value="Chromosome 1"/>
</dbReference>
<keyword evidence="2" id="KW-1185">Reference proteome</keyword>
<name>A0A8T0J7N5_CERPU</name>
<gene>
    <name evidence="1" type="ORF">KC19_1G212000</name>
</gene>
<reference evidence="1" key="1">
    <citation type="submission" date="2020-06" db="EMBL/GenBank/DDBJ databases">
        <title>WGS assembly of Ceratodon purpureus strain R40.</title>
        <authorList>
            <person name="Carey S.B."/>
            <person name="Jenkins J."/>
            <person name="Shu S."/>
            <person name="Lovell J.T."/>
            <person name="Sreedasyam A."/>
            <person name="Maumus F."/>
            <person name="Tiley G.P."/>
            <person name="Fernandez-Pozo N."/>
            <person name="Barry K."/>
            <person name="Chen C."/>
            <person name="Wang M."/>
            <person name="Lipzen A."/>
            <person name="Daum C."/>
            <person name="Saski C.A."/>
            <person name="Payton A.C."/>
            <person name="Mcbreen J.C."/>
            <person name="Conrad R.E."/>
            <person name="Kollar L.M."/>
            <person name="Olsson S."/>
            <person name="Huttunen S."/>
            <person name="Landis J.B."/>
            <person name="Wickett N.J."/>
            <person name="Johnson M.G."/>
            <person name="Rensing S.A."/>
            <person name="Grimwood J."/>
            <person name="Schmutz J."/>
            <person name="Mcdaniel S.F."/>
        </authorList>
    </citation>
    <scope>NUCLEOTIDE SEQUENCE</scope>
    <source>
        <strain evidence="1">R40</strain>
    </source>
</reference>
<comment type="caution">
    <text evidence="1">The sequence shown here is derived from an EMBL/GenBank/DDBJ whole genome shotgun (WGS) entry which is preliminary data.</text>
</comment>
<accession>A0A8T0J7N5</accession>
<proteinExistence type="predicted"/>
<dbReference type="AlphaFoldDB" id="A0A8T0J7N5"/>
<evidence type="ECO:0000313" key="2">
    <source>
        <dbReference type="Proteomes" id="UP000822688"/>
    </source>
</evidence>